<evidence type="ECO:0000259" key="2">
    <source>
        <dbReference type="PROSITE" id="PS50072"/>
    </source>
</evidence>
<evidence type="ECO:0000313" key="3">
    <source>
        <dbReference type="Ensembl" id="ENSECRP00000029901.1"/>
    </source>
</evidence>
<dbReference type="SUPFAM" id="SSF50891">
    <property type="entry name" value="Cyclophilin-like"/>
    <property type="match status" value="1"/>
</dbReference>
<dbReference type="AlphaFoldDB" id="A0A8C4TIN3"/>
<dbReference type="InterPro" id="IPR002130">
    <property type="entry name" value="Cyclophilin-type_PPIase_dom"/>
</dbReference>
<proteinExistence type="inferred from homology"/>
<dbReference type="InterPro" id="IPR029000">
    <property type="entry name" value="Cyclophilin-like_dom_sf"/>
</dbReference>
<dbReference type="GeneTree" id="ENSGT00940000168639"/>
<organism evidence="3 4">
    <name type="scientific">Erpetoichthys calabaricus</name>
    <name type="common">Rope fish</name>
    <name type="synonym">Calamoichthys calabaricus</name>
    <dbReference type="NCBI Taxonomy" id="27687"/>
    <lineage>
        <taxon>Eukaryota</taxon>
        <taxon>Metazoa</taxon>
        <taxon>Chordata</taxon>
        <taxon>Craniata</taxon>
        <taxon>Vertebrata</taxon>
        <taxon>Euteleostomi</taxon>
        <taxon>Actinopterygii</taxon>
        <taxon>Polypteriformes</taxon>
        <taxon>Polypteridae</taxon>
        <taxon>Erpetoichthys</taxon>
    </lineage>
</organism>
<reference evidence="3" key="3">
    <citation type="submission" date="2025-09" db="UniProtKB">
        <authorList>
            <consortium name="Ensembl"/>
        </authorList>
    </citation>
    <scope>IDENTIFICATION</scope>
</reference>
<comment type="similarity">
    <text evidence="1">Belongs to the cyclophilin-type PPIase family.</text>
</comment>
<dbReference type="GO" id="GO:0003755">
    <property type="term" value="F:peptidyl-prolyl cis-trans isomerase activity"/>
    <property type="evidence" value="ECO:0007669"/>
    <property type="project" value="UniProtKB-UniRule"/>
</dbReference>
<dbReference type="Ensembl" id="ENSECRT00000030538.1">
    <property type="protein sequence ID" value="ENSECRP00000029901.1"/>
    <property type="gene ID" value="ENSECRG00000020301.1"/>
</dbReference>
<dbReference type="Gene3D" id="2.40.100.10">
    <property type="entry name" value="Cyclophilin-like"/>
    <property type="match status" value="1"/>
</dbReference>
<feature type="domain" description="PPIase cyclophilin-type" evidence="2">
    <location>
        <begin position="52"/>
        <end position="148"/>
    </location>
</feature>
<dbReference type="GO" id="GO:0005737">
    <property type="term" value="C:cytoplasm"/>
    <property type="evidence" value="ECO:0007669"/>
    <property type="project" value="TreeGrafter"/>
</dbReference>
<keyword evidence="1" id="KW-0697">Rotamase</keyword>
<reference evidence="3" key="1">
    <citation type="submission" date="2021-06" db="EMBL/GenBank/DDBJ databases">
        <authorList>
            <consortium name="Wellcome Sanger Institute Data Sharing"/>
        </authorList>
    </citation>
    <scope>NUCLEOTIDE SEQUENCE [LARGE SCALE GENOMIC DNA]</scope>
</reference>
<keyword evidence="1" id="KW-0413">Isomerase</keyword>
<dbReference type="GO" id="GO:0006457">
    <property type="term" value="P:protein folding"/>
    <property type="evidence" value="ECO:0007669"/>
    <property type="project" value="TreeGrafter"/>
</dbReference>
<accession>A0A8C4TIN3</accession>
<dbReference type="Pfam" id="PF00160">
    <property type="entry name" value="Pro_isomerase"/>
    <property type="match status" value="1"/>
</dbReference>
<name>A0A8C4TIN3_ERPCA</name>
<dbReference type="PROSITE" id="PS50072">
    <property type="entry name" value="CSA_PPIASE_2"/>
    <property type="match status" value="1"/>
</dbReference>
<dbReference type="PANTHER" id="PTHR11071:SF561">
    <property type="entry name" value="PEPTIDYL-PROLYL CIS-TRANS ISOMERASE D-RELATED"/>
    <property type="match status" value="1"/>
</dbReference>
<dbReference type="PANTHER" id="PTHR11071">
    <property type="entry name" value="PEPTIDYL-PROLYL CIS-TRANS ISOMERASE"/>
    <property type="match status" value="1"/>
</dbReference>
<dbReference type="EC" id="5.2.1.8" evidence="1"/>
<dbReference type="PRINTS" id="PR00153">
    <property type="entry name" value="CSAPPISMRASE"/>
</dbReference>
<sequence length="148" mass="16110">TRHKGLGYPQEKPCITEKKITTNFTNQLHRDGPIGQPSGKTVLRTLVKKALGTKVSHPTGSFQSSCTRVVTSQTTMELGASLINGNKFADENFTLKHTGPGILLMANAGTNTDGSQFFIRIAKTDWLEGKCVGFVHSKIEKNIVTHAE</sequence>
<comment type="catalytic activity">
    <reaction evidence="1">
        <text>[protein]-peptidylproline (omega=180) = [protein]-peptidylproline (omega=0)</text>
        <dbReference type="Rhea" id="RHEA:16237"/>
        <dbReference type="Rhea" id="RHEA-COMP:10747"/>
        <dbReference type="Rhea" id="RHEA-COMP:10748"/>
        <dbReference type="ChEBI" id="CHEBI:83833"/>
        <dbReference type="ChEBI" id="CHEBI:83834"/>
        <dbReference type="EC" id="5.2.1.8"/>
    </reaction>
</comment>
<dbReference type="Proteomes" id="UP000694620">
    <property type="component" value="Chromosome 9"/>
</dbReference>
<comment type="function">
    <text evidence="1">PPIases accelerate the folding of proteins. It catalyzes the cis-trans isomerization of proline imidic peptide bonds in oligopeptides.</text>
</comment>
<protein>
    <recommendedName>
        <fullName evidence="1">Peptidyl-prolyl cis-trans isomerase</fullName>
        <shortName evidence="1">PPIase</shortName>
        <ecNumber evidence="1">5.2.1.8</ecNumber>
    </recommendedName>
</protein>
<reference evidence="3" key="2">
    <citation type="submission" date="2025-08" db="UniProtKB">
        <authorList>
            <consortium name="Ensembl"/>
        </authorList>
    </citation>
    <scope>IDENTIFICATION</scope>
</reference>
<evidence type="ECO:0000256" key="1">
    <source>
        <dbReference type="RuleBase" id="RU363019"/>
    </source>
</evidence>
<dbReference type="GO" id="GO:0016018">
    <property type="term" value="F:cyclosporin A binding"/>
    <property type="evidence" value="ECO:0007669"/>
    <property type="project" value="TreeGrafter"/>
</dbReference>
<keyword evidence="4" id="KW-1185">Reference proteome</keyword>
<evidence type="ECO:0000313" key="4">
    <source>
        <dbReference type="Proteomes" id="UP000694620"/>
    </source>
</evidence>